<name>A0AAW0N6R4_9GOBI</name>
<evidence type="ECO:0000256" key="5">
    <source>
        <dbReference type="ARBA" id="ARBA00022574"/>
    </source>
</evidence>
<evidence type="ECO:0000256" key="4">
    <source>
        <dbReference type="ARBA" id="ARBA00022490"/>
    </source>
</evidence>
<feature type="domain" description="Enhancer of mRNA-decapping protein 4 WD40 repeat region" evidence="8">
    <location>
        <begin position="115"/>
        <end position="329"/>
    </location>
</feature>
<dbReference type="Gene3D" id="2.130.10.10">
    <property type="entry name" value="YVTN repeat-like/Quinoprotein amine dehydrogenase"/>
    <property type="match status" value="1"/>
</dbReference>
<accession>A0AAW0N6R4</accession>
<dbReference type="AlphaFoldDB" id="A0AAW0N6R4"/>
<organism evidence="9 10">
    <name type="scientific">Mugilogobius chulae</name>
    <name type="common">yellowstripe goby</name>
    <dbReference type="NCBI Taxonomy" id="88201"/>
    <lineage>
        <taxon>Eukaryota</taxon>
        <taxon>Metazoa</taxon>
        <taxon>Chordata</taxon>
        <taxon>Craniata</taxon>
        <taxon>Vertebrata</taxon>
        <taxon>Euteleostomi</taxon>
        <taxon>Actinopterygii</taxon>
        <taxon>Neopterygii</taxon>
        <taxon>Teleostei</taxon>
        <taxon>Neoteleostei</taxon>
        <taxon>Acanthomorphata</taxon>
        <taxon>Gobiaria</taxon>
        <taxon>Gobiiformes</taxon>
        <taxon>Gobioidei</taxon>
        <taxon>Gobiidae</taxon>
        <taxon>Gobionellinae</taxon>
        <taxon>Mugilogobius</taxon>
    </lineage>
</organism>
<keyword evidence="10" id="KW-1185">Reference proteome</keyword>
<evidence type="ECO:0000256" key="1">
    <source>
        <dbReference type="ARBA" id="ARBA00004201"/>
    </source>
</evidence>
<dbReference type="PANTHER" id="PTHR15598:SF5">
    <property type="entry name" value="ENHANCER OF MRNA-DECAPPING PROTEIN 4"/>
    <property type="match status" value="1"/>
</dbReference>
<evidence type="ECO:0000313" key="10">
    <source>
        <dbReference type="Proteomes" id="UP001460270"/>
    </source>
</evidence>
<dbReference type="SMART" id="SM00320">
    <property type="entry name" value="WD40"/>
    <property type="match status" value="2"/>
</dbReference>
<dbReference type="InterPro" id="IPR032401">
    <property type="entry name" value="EDC4_WD40"/>
</dbReference>
<evidence type="ECO:0000256" key="6">
    <source>
        <dbReference type="ARBA" id="ARBA00022737"/>
    </source>
</evidence>
<evidence type="ECO:0000313" key="9">
    <source>
        <dbReference type="EMBL" id="KAK7891956.1"/>
    </source>
</evidence>
<dbReference type="GO" id="GO:0000932">
    <property type="term" value="C:P-body"/>
    <property type="evidence" value="ECO:0007669"/>
    <property type="project" value="UniProtKB-SubCell"/>
</dbReference>
<feature type="repeat" description="WD" evidence="7">
    <location>
        <begin position="293"/>
        <end position="326"/>
    </location>
</feature>
<dbReference type="PANTHER" id="PTHR15598">
    <property type="entry name" value="ENHANCER OF MRNA-DECAPPING PROTEIN 4"/>
    <property type="match status" value="1"/>
</dbReference>
<dbReference type="Proteomes" id="UP001460270">
    <property type="component" value="Unassembled WGS sequence"/>
</dbReference>
<keyword evidence="5 7" id="KW-0853">WD repeat</keyword>
<dbReference type="InterPro" id="IPR015943">
    <property type="entry name" value="WD40/YVTN_repeat-like_dom_sf"/>
</dbReference>
<proteinExistence type="inferred from homology"/>
<evidence type="ECO:0000256" key="7">
    <source>
        <dbReference type="PROSITE-ProRule" id="PRU00221"/>
    </source>
</evidence>
<keyword evidence="6" id="KW-0677">Repeat</keyword>
<keyword evidence="4" id="KW-0963">Cytoplasm</keyword>
<comment type="similarity">
    <text evidence="2">Belongs to the WD repeat EDC4 family.</text>
</comment>
<dbReference type="InterPro" id="IPR045152">
    <property type="entry name" value="EDC4-like"/>
</dbReference>
<comment type="caution">
    <text evidence="9">The sequence shown here is derived from an EMBL/GenBank/DDBJ whole genome shotgun (WGS) entry which is preliminary data.</text>
</comment>
<dbReference type="SUPFAM" id="SSF50978">
    <property type="entry name" value="WD40 repeat-like"/>
    <property type="match status" value="1"/>
</dbReference>
<dbReference type="GO" id="GO:0031087">
    <property type="term" value="P:deadenylation-independent decapping of nuclear-transcribed mRNA"/>
    <property type="evidence" value="ECO:0007669"/>
    <property type="project" value="InterPro"/>
</dbReference>
<evidence type="ECO:0000256" key="3">
    <source>
        <dbReference type="ARBA" id="ARBA00015762"/>
    </source>
</evidence>
<dbReference type="InterPro" id="IPR036322">
    <property type="entry name" value="WD40_repeat_dom_sf"/>
</dbReference>
<evidence type="ECO:0000256" key="2">
    <source>
        <dbReference type="ARBA" id="ARBA00009639"/>
    </source>
</evidence>
<dbReference type="InterPro" id="IPR001680">
    <property type="entry name" value="WD40_rpt"/>
</dbReference>
<dbReference type="PROSITE" id="PS50082">
    <property type="entry name" value="WD_REPEATS_2"/>
    <property type="match status" value="1"/>
</dbReference>
<dbReference type="PROSITE" id="PS50294">
    <property type="entry name" value="WD_REPEATS_REGION"/>
    <property type="match status" value="1"/>
</dbReference>
<evidence type="ECO:0000259" key="8">
    <source>
        <dbReference type="Pfam" id="PF16529"/>
    </source>
</evidence>
<protein>
    <recommendedName>
        <fullName evidence="3">Enhancer of mRNA-decapping protein 4</fullName>
    </recommendedName>
</protein>
<gene>
    <name evidence="9" type="ORF">WMY93_023919</name>
</gene>
<dbReference type="Pfam" id="PF16529">
    <property type="entry name" value="Ge1_WD40"/>
    <property type="match status" value="1"/>
</dbReference>
<sequence>MASSANIDIEGATQHLRDILKLDRTGSAQSSDEQRKSSFNGDLNGLLGAAGLLGNMDHSITTESSKPISQDMSSSKDSQIIRLSGDNGSTCKPITSGNVEIVASKDSGINSKARGSNKVKIQPVAKYDWEHKYYYGRLIAVSSSFLAYAIKGANNHSMIRVLSVGFTERALLKGFTGAVTDLAFAHIDSSLLGCVDEAGNLVVWQLTCTSNKILDEVIVHIRHPEETPLNPHRRLIWCPFIMDDNEENQDDISQTLALLHEDRAEVWDLEVLRANHSTWPIDASDVSEGLITVKGHTQRVSEGALSPDGTVLATASYDGYIKFWQIYMKVLRTSPDAFMNCGLMEVSHSPAFCSVTTTRDKILRFHSGAF</sequence>
<dbReference type="EMBL" id="JBBPFD010000017">
    <property type="protein sequence ID" value="KAK7891956.1"/>
    <property type="molecule type" value="Genomic_DNA"/>
</dbReference>
<reference evidence="10" key="1">
    <citation type="submission" date="2024-04" db="EMBL/GenBank/DDBJ databases">
        <title>Salinicola lusitanus LLJ914,a marine bacterium isolated from the Okinawa Trough.</title>
        <authorList>
            <person name="Li J."/>
        </authorList>
    </citation>
    <scope>NUCLEOTIDE SEQUENCE [LARGE SCALE GENOMIC DNA]</scope>
</reference>
<comment type="subcellular location">
    <subcellularLocation>
        <location evidence="1">Cytoplasm</location>
        <location evidence="1">P-body</location>
    </subcellularLocation>
</comment>